<comment type="caution">
    <text evidence="2">The sequence shown here is derived from an EMBL/GenBank/DDBJ whole genome shotgun (WGS) entry which is preliminary data.</text>
</comment>
<gene>
    <name evidence="2" type="ORF">KSU1_D0361</name>
</gene>
<sequence>MRKTASICFILLLSLSILSQHSAHGYGYAREEDPLIQAFRAIIFYGRQANWSKVTAEVNSISDRIADIHKVFKIDLKPRIEHAIQQRDFQIMVNHMANLIFLAIREKFYYNRQERLEIFVRSKVRLRLAEEYYSTLLAGNVRDYDIRHKTKLHESIHYRFADARNTLGSMGFLGAGTVKPNVKNFEILAKEIEDFLLQAFPYFETGIDPY</sequence>
<keyword evidence="1" id="KW-0732">Signal</keyword>
<feature type="signal peptide" evidence="1">
    <location>
        <begin position="1"/>
        <end position="25"/>
    </location>
</feature>
<feature type="chain" id="PRO_5003671279" evidence="1">
    <location>
        <begin position="26"/>
        <end position="210"/>
    </location>
</feature>
<proteinExistence type="predicted"/>
<evidence type="ECO:0000313" key="3">
    <source>
        <dbReference type="Proteomes" id="UP000002985"/>
    </source>
</evidence>
<dbReference type="OrthoDB" id="268565at2"/>
<dbReference type="Proteomes" id="UP000002985">
    <property type="component" value="Unassembled WGS sequence"/>
</dbReference>
<protein>
    <submittedName>
        <fullName evidence="2">Uncharacterized protein</fullName>
    </submittedName>
</protein>
<evidence type="ECO:0000313" key="2">
    <source>
        <dbReference type="EMBL" id="GAB63670.1"/>
    </source>
</evidence>
<dbReference type="AlphaFoldDB" id="I3IPM5"/>
<dbReference type="STRING" id="247490.KSU1_D0361"/>
<evidence type="ECO:0000256" key="1">
    <source>
        <dbReference type="SAM" id="SignalP"/>
    </source>
</evidence>
<name>I3IPM5_9BACT</name>
<reference evidence="2 3" key="1">
    <citation type="journal article" date="2012" name="FEBS Lett.">
        <title>Anammox organism KSU-1 expresses a NirK-type copper-containing nitrite reductase instead of a NirS-type with cytochrome cd1.</title>
        <authorList>
            <person name="Hira D."/>
            <person name="Toh H."/>
            <person name="Migita C.T."/>
            <person name="Okubo H."/>
            <person name="Nishiyama T."/>
            <person name="Hattori M."/>
            <person name="Furukawa K."/>
            <person name="Fujii T."/>
        </authorList>
    </citation>
    <scope>NUCLEOTIDE SEQUENCE [LARGE SCALE GENOMIC DNA]</scope>
</reference>
<dbReference type="EMBL" id="BAFH01000004">
    <property type="protein sequence ID" value="GAB63670.1"/>
    <property type="molecule type" value="Genomic_DNA"/>
</dbReference>
<keyword evidence="3" id="KW-1185">Reference proteome</keyword>
<organism evidence="2 3">
    <name type="scientific">Candidatus Jettenia caeni</name>
    <dbReference type="NCBI Taxonomy" id="247490"/>
    <lineage>
        <taxon>Bacteria</taxon>
        <taxon>Pseudomonadati</taxon>
        <taxon>Planctomycetota</taxon>
        <taxon>Candidatus Brocadiia</taxon>
        <taxon>Candidatus Brocadiales</taxon>
        <taxon>Candidatus Brocadiaceae</taxon>
        <taxon>Candidatus Jettenia</taxon>
    </lineage>
</organism>
<accession>I3IPM5</accession>